<reference evidence="1 2" key="1">
    <citation type="submission" date="2014-08" db="EMBL/GenBank/DDBJ databases">
        <authorList>
            <person name="Hassan Y.I."/>
            <person name="Lepp D."/>
            <person name="Zhou T."/>
        </authorList>
    </citation>
    <scope>NUCLEOTIDE SEQUENCE [LARGE SCALE GENOMIC DNA]</scope>
    <source>
        <strain evidence="1 2">IFO13584</strain>
    </source>
</reference>
<gene>
    <name evidence="1" type="ORF">JP75_17590</name>
</gene>
<evidence type="ECO:0008006" key="3">
    <source>
        <dbReference type="Google" id="ProtNLM"/>
    </source>
</evidence>
<dbReference type="STRING" id="46914.JP75_17590"/>
<accession>A0A087LZ72</accession>
<proteinExistence type="predicted"/>
<sequence length="119" mass="12605">MGDLQGLDTILQPMPPAIGALTREVVTLIAGHPQLSGKVMAGWRSVNFSHAKAGYVCAVLAQPERVSIFFQRGSLLSDPDGLLVGEPGKKGRILRLAPGQAVPDKEIGLFLMEAIALFA</sequence>
<evidence type="ECO:0000313" key="2">
    <source>
        <dbReference type="Proteomes" id="UP000028981"/>
    </source>
</evidence>
<protein>
    <recommendedName>
        <fullName evidence="3">YdhG-like domain-containing protein</fullName>
    </recommendedName>
</protein>
<dbReference type="EMBL" id="JQGC01000017">
    <property type="protein sequence ID" value="KFL29925.1"/>
    <property type="molecule type" value="Genomic_DNA"/>
</dbReference>
<organism evidence="1 2">
    <name type="scientific">Devosia riboflavina</name>
    <dbReference type="NCBI Taxonomy" id="46914"/>
    <lineage>
        <taxon>Bacteria</taxon>
        <taxon>Pseudomonadati</taxon>
        <taxon>Pseudomonadota</taxon>
        <taxon>Alphaproteobacteria</taxon>
        <taxon>Hyphomicrobiales</taxon>
        <taxon>Devosiaceae</taxon>
        <taxon>Devosia</taxon>
    </lineage>
</organism>
<dbReference type="RefSeq" id="WP_035085415.1">
    <property type="nucleotide sequence ID" value="NZ_JQGC01000017.1"/>
</dbReference>
<dbReference type="Proteomes" id="UP000028981">
    <property type="component" value="Unassembled WGS sequence"/>
</dbReference>
<dbReference type="OrthoDB" id="9811812at2"/>
<keyword evidence="2" id="KW-1185">Reference proteome</keyword>
<evidence type="ECO:0000313" key="1">
    <source>
        <dbReference type="EMBL" id="KFL29925.1"/>
    </source>
</evidence>
<name>A0A087LZ72_9HYPH</name>
<comment type="caution">
    <text evidence="1">The sequence shown here is derived from an EMBL/GenBank/DDBJ whole genome shotgun (WGS) entry which is preliminary data.</text>
</comment>
<dbReference type="AlphaFoldDB" id="A0A087LZ72"/>